<protein>
    <submittedName>
        <fullName evidence="1">Uncharacterized protein</fullName>
    </submittedName>
</protein>
<dbReference type="InParanoid" id="B9RTQ9"/>
<sequence length="91" mass="10114">MQEDDRVVCICFSSDFVLSNDQMEEMAFGLGKCEVHFMWCDAAYKGPRLRRVSKIASGFETGRIHAGLVAGMPMLTWSLGADQFPNASFIS</sequence>
<evidence type="ECO:0000313" key="1">
    <source>
        <dbReference type="EMBL" id="EEF45291.1"/>
    </source>
</evidence>
<proteinExistence type="predicted"/>
<name>B9RTQ9_RICCO</name>
<evidence type="ECO:0000313" key="2">
    <source>
        <dbReference type="Proteomes" id="UP000008311"/>
    </source>
</evidence>
<dbReference type="Proteomes" id="UP000008311">
    <property type="component" value="Unassembled WGS sequence"/>
</dbReference>
<dbReference type="AlphaFoldDB" id="B9RTQ9"/>
<dbReference type="SUPFAM" id="SSF53756">
    <property type="entry name" value="UDP-Glycosyltransferase/glycogen phosphorylase"/>
    <property type="match status" value="1"/>
</dbReference>
<organism evidence="1 2">
    <name type="scientific">Ricinus communis</name>
    <name type="common">Castor bean</name>
    <dbReference type="NCBI Taxonomy" id="3988"/>
    <lineage>
        <taxon>Eukaryota</taxon>
        <taxon>Viridiplantae</taxon>
        <taxon>Streptophyta</taxon>
        <taxon>Embryophyta</taxon>
        <taxon>Tracheophyta</taxon>
        <taxon>Spermatophyta</taxon>
        <taxon>Magnoliopsida</taxon>
        <taxon>eudicotyledons</taxon>
        <taxon>Gunneridae</taxon>
        <taxon>Pentapetalae</taxon>
        <taxon>rosids</taxon>
        <taxon>fabids</taxon>
        <taxon>Malpighiales</taxon>
        <taxon>Euphorbiaceae</taxon>
        <taxon>Acalyphoideae</taxon>
        <taxon>Acalypheae</taxon>
        <taxon>Ricinus</taxon>
    </lineage>
</organism>
<dbReference type="EMBL" id="EQ973814">
    <property type="protein sequence ID" value="EEF45291.1"/>
    <property type="molecule type" value="Genomic_DNA"/>
</dbReference>
<gene>
    <name evidence="1" type="ORF">RCOM_0911950</name>
</gene>
<keyword evidence="2" id="KW-1185">Reference proteome</keyword>
<dbReference type="Gene3D" id="3.40.50.2000">
    <property type="entry name" value="Glycogen Phosphorylase B"/>
    <property type="match status" value="1"/>
</dbReference>
<reference evidence="2" key="1">
    <citation type="journal article" date="2010" name="Nat. Biotechnol.">
        <title>Draft genome sequence of the oilseed species Ricinus communis.</title>
        <authorList>
            <person name="Chan A.P."/>
            <person name="Crabtree J."/>
            <person name="Zhao Q."/>
            <person name="Lorenzi H."/>
            <person name="Orvis J."/>
            <person name="Puiu D."/>
            <person name="Melake-Berhan A."/>
            <person name="Jones K.M."/>
            <person name="Redman J."/>
            <person name="Chen G."/>
            <person name="Cahoon E.B."/>
            <person name="Gedil M."/>
            <person name="Stanke M."/>
            <person name="Haas B.J."/>
            <person name="Wortman J.R."/>
            <person name="Fraser-Liggett C.M."/>
            <person name="Ravel J."/>
            <person name="Rabinowicz P.D."/>
        </authorList>
    </citation>
    <scope>NUCLEOTIDE SEQUENCE [LARGE SCALE GENOMIC DNA]</scope>
    <source>
        <strain evidence="2">cv. Hale</strain>
    </source>
</reference>
<accession>B9RTQ9</accession>